<dbReference type="EMBL" id="LSRX01001726">
    <property type="protein sequence ID" value="OLP77698.1"/>
    <property type="molecule type" value="Genomic_DNA"/>
</dbReference>
<keyword evidence="3" id="KW-1185">Reference proteome</keyword>
<dbReference type="AlphaFoldDB" id="A0A1Q9C449"/>
<sequence>MVGLCRSLLKIAAERTHYGCAGAEKQRAGAAAPILQDEQSRIRRRTPTSALPSGKDLRKTRPFKPPPKCPGTLASNLEIQSVPGLCLKTVLPGTGVTSRSEELEVHKVHAVLAADCWHHTALENCLPKLTSDYMPLCKRDL</sequence>
<organism evidence="2 3">
    <name type="scientific">Symbiodinium microadriaticum</name>
    <name type="common">Dinoflagellate</name>
    <name type="synonym">Zooxanthella microadriatica</name>
    <dbReference type="NCBI Taxonomy" id="2951"/>
    <lineage>
        <taxon>Eukaryota</taxon>
        <taxon>Sar</taxon>
        <taxon>Alveolata</taxon>
        <taxon>Dinophyceae</taxon>
        <taxon>Suessiales</taxon>
        <taxon>Symbiodiniaceae</taxon>
        <taxon>Symbiodinium</taxon>
    </lineage>
</organism>
<evidence type="ECO:0000256" key="1">
    <source>
        <dbReference type="SAM" id="MobiDB-lite"/>
    </source>
</evidence>
<reference evidence="2 3" key="1">
    <citation type="submission" date="2016-02" db="EMBL/GenBank/DDBJ databases">
        <title>Genome analysis of coral dinoflagellate symbionts highlights evolutionary adaptations to a symbiotic lifestyle.</title>
        <authorList>
            <person name="Aranda M."/>
            <person name="Li Y."/>
            <person name="Liew Y.J."/>
            <person name="Baumgarten S."/>
            <person name="Simakov O."/>
            <person name="Wilson M."/>
            <person name="Piel J."/>
            <person name="Ashoor H."/>
            <person name="Bougouffa S."/>
            <person name="Bajic V.B."/>
            <person name="Ryu T."/>
            <person name="Ravasi T."/>
            <person name="Bayer T."/>
            <person name="Micklem G."/>
            <person name="Kim H."/>
            <person name="Bhak J."/>
            <person name="Lajeunesse T.C."/>
            <person name="Voolstra C.R."/>
        </authorList>
    </citation>
    <scope>NUCLEOTIDE SEQUENCE [LARGE SCALE GENOMIC DNA]</scope>
    <source>
        <strain evidence="2 3">CCMP2467</strain>
    </source>
</reference>
<evidence type="ECO:0000313" key="2">
    <source>
        <dbReference type="EMBL" id="OLP77698.1"/>
    </source>
</evidence>
<protein>
    <submittedName>
        <fullName evidence="2">Uncharacterized protein</fullName>
    </submittedName>
</protein>
<accession>A0A1Q9C449</accession>
<gene>
    <name evidence="2" type="ORF">AK812_SmicGene42219</name>
</gene>
<comment type="caution">
    <text evidence="2">The sequence shown here is derived from an EMBL/GenBank/DDBJ whole genome shotgun (WGS) entry which is preliminary data.</text>
</comment>
<dbReference type="Proteomes" id="UP000186817">
    <property type="component" value="Unassembled WGS sequence"/>
</dbReference>
<name>A0A1Q9C449_SYMMI</name>
<evidence type="ECO:0000313" key="3">
    <source>
        <dbReference type="Proteomes" id="UP000186817"/>
    </source>
</evidence>
<proteinExistence type="predicted"/>
<feature type="region of interest" description="Disordered" evidence="1">
    <location>
        <begin position="30"/>
        <end position="68"/>
    </location>
</feature>